<dbReference type="AlphaFoldDB" id="A0AAV4KSP5"/>
<evidence type="ECO:0000313" key="1">
    <source>
        <dbReference type="EMBL" id="GGR47361.1"/>
    </source>
</evidence>
<organism evidence="1 2">
    <name type="scientific">Streptomyces cinereoruber</name>
    <dbReference type="NCBI Taxonomy" id="67260"/>
    <lineage>
        <taxon>Bacteria</taxon>
        <taxon>Bacillati</taxon>
        <taxon>Actinomycetota</taxon>
        <taxon>Actinomycetes</taxon>
        <taxon>Kitasatosporales</taxon>
        <taxon>Streptomycetaceae</taxon>
        <taxon>Streptomyces</taxon>
    </lineage>
</organism>
<evidence type="ECO:0000313" key="2">
    <source>
        <dbReference type="Proteomes" id="UP000642014"/>
    </source>
</evidence>
<proteinExistence type="predicted"/>
<reference evidence="1 2" key="1">
    <citation type="journal article" date="2014" name="Int. J. Syst. Evol. Microbiol.">
        <title>Complete genome sequence of Corynebacterium casei LMG S-19264T (=DSM 44701T), isolated from a smear-ripened cheese.</title>
        <authorList>
            <consortium name="US DOE Joint Genome Institute (JGI-PGF)"/>
            <person name="Walter F."/>
            <person name="Albersmeier A."/>
            <person name="Kalinowski J."/>
            <person name="Ruckert C."/>
        </authorList>
    </citation>
    <scope>NUCLEOTIDE SEQUENCE [LARGE SCALE GENOMIC DNA]</scope>
    <source>
        <strain evidence="1 2">JCM 4205</strain>
    </source>
</reference>
<name>A0AAV4KSP5_9ACTN</name>
<dbReference type="Proteomes" id="UP000642014">
    <property type="component" value="Unassembled WGS sequence"/>
</dbReference>
<comment type="caution">
    <text evidence="1">The sequence shown here is derived from an EMBL/GenBank/DDBJ whole genome shotgun (WGS) entry which is preliminary data.</text>
</comment>
<sequence>MDKSISDIRTSVDRIRDEMKLESAAVEAGDARTEVESVQLASQLELENLRKAANRAPAETQEFADAAEAWAEAVVTSRTAILEGSPESTSTLALTNVRLSEKTMDQEAEELKIKPWLKLDEY</sequence>
<protein>
    <submittedName>
        <fullName evidence="1">Uncharacterized protein</fullName>
    </submittedName>
</protein>
<gene>
    <name evidence="1" type="ORF">GCM10010497_58350</name>
</gene>
<accession>A0AAV4KSP5</accession>
<dbReference type="EMBL" id="BMSJ01000014">
    <property type="protein sequence ID" value="GGR47361.1"/>
    <property type="molecule type" value="Genomic_DNA"/>
</dbReference>